<accession>W9CKZ7</accession>
<name>W9CKZ7_SCLBF</name>
<dbReference type="Pfam" id="PF20150">
    <property type="entry name" value="2EXR"/>
    <property type="match status" value="1"/>
</dbReference>
<dbReference type="Proteomes" id="UP000019487">
    <property type="component" value="Unassembled WGS sequence"/>
</dbReference>
<protein>
    <recommendedName>
        <fullName evidence="1">2EXR domain-containing protein</fullName>
    </recommendedName>
</protein>
<dbReference type="PANTHER" id="PTHR35910:SF6">
    <property type="entry name" value="2EXR DOMAIN-CONTAINING PROTEIN"/>
    <property type="match status" value="1"/>
</dbReference>
<comment type="caution">
    <text evidence="2">The sequence shown here is derived from an EMBL/GenBank/DDBJ whole genome shotgun (WGS) entry which is preliminary data.</text>
</comment>
<dbReference type="PANTHER" id="PTHR35910">
    <property type="entry name" value="2EXR DOMAIN-CONTAINING PROTEIN"/>
    <property type="match status" value="1"/>
</dbReference>
<proteinExistence type="predicted"/>
<reference evidence="2 3" key="1">
    <citation type="journal article" date="2014" name="Genome Announc.">
        <title>Draft genome sequence of Sclerotinia borealis, a psychrophilic plant pathogenic fungus.</title>
        <authorList>
            <person name="Mardanov A.V."/>
            <person name="Beletsky A.V."/>
            <person name="Kadnikov V.V."/>
            <person name="Ignatov A.N."/>
            <person name="Ravin N.V."/>
        </authorList>
    </citation>
    <scope>NUCLEOTIDE SEQUENCE [LARGE SCALE GENOMIC DNA]</scope>
    <source>
        <strain evidence="3">F-4157</strain>
    </source>
</reference>
<evidence type="ECO:0000259" key="1">
    <source>
        <dbReference type="Pfam" id="PF20150"/>
    </source>
</evidence>
<dbReference type="EMBL" id="AYSA01000194">
    <property type="protein sequence ID" value="ESZ95294.1"/>
    <property type="molecule type" value="Genomic_DNA"/>
</dbReference>
<feature type="domain" description="2EXR" evidence="1">
    <location>
        <begin position="42"/>
        <end position="143"/>
    </location>
</feature>
<dbReference type="InterPro" id="IPR045518">
    <property type="entry name" value="2EXR"/>
</dbReference>
<evidence type="ECO:0000313" key="3">
    <source>
        <dbReference type="Proteomes" id="UP000019487"/>
    </source>
</evidence>
<gene>
    <name evidence="2" type="ORF">SBOR_4321</name>
</gene>
<sequence length="334" mass="38809">MASDDMSFPELVVGATPAQICSILGITPYQSLTSSNGVLSEFHCFPRLPLELRRKIWNTHLKQQQLSRIIEIVLDATHFVDNHRGYKATMQSSRVPPALRNPICREAREEALRTYQLWRLDNQPDGHNAPLRLIYFDPSIDTIYFGHRTCFGTMCFFVDNLVRANKQLSRVAMSLFFDPKVWCGTVQHRPFCSYSVSQFGRSSRFESEAARFLHPLHGMHIDKLPSLRTGWPGLKEVIFAHRSIHTTKERVEQIDENVTFHPITYRIPWDNLESLDDRDVRKILKSKNQIHVFIASLLTRTRPGYKEAAETDAIYYGMTDDQWKQWSFRHVAKE</sequence>
<organism evidence="2 3">
    <name type="scientific">Sclerotinia borealis (strain F-4128)</name>
    <dbReference type="NCBI Taxonomy" id="1432307"/>
    <lineage>
        <taxon>Eukaryota</taxon>
        <taxon>Fungi</taxon>
        <taxon>Dikarya</taxon>
        <taxon>Ascomycota</taxon>
        <taxon>Pezizomycotina</taxon>
        <taxon>Leotiomycetes</taxon>
        <taxon>Helotiales</taxon>
        <taxon>Sclerotiniaceae</taxon>
        <taxon>Sclerotinia</taxon>
    </lineage>
</organism>
<keyword evidence="3" id="KW-1185">Reference proteome</keyword>
<dbReference type="OrthoDB" id="3473305at2759"/>
<dbReference type="AlphaFoldDB" id="W9CKZ7"/>
<dbReference type="HOGENOM" id="CLU_831982_0_0_1"/>
<evidence type="ECO:0000313" key="2">
    <source>
        <dbReference type="EMBL" id="ESZ95294.1"/>
    </source>
</evidence>